<keyword evidence="2" id="KW-1185">Reference proteome</keyword>
<reference evidence="1 2" key="1">
    <citation type="journal article" date="2014" name="ISME J.">
        <title>Candidatus Competibacter-lineage genomes retrieved from metagenomes reveal functional metabolic diversity.</title>
        <authorList>
            <person name="McIlroy S.J."/>
            <person name="Albertsen M."/>
            <person name="Andresen E.K."/>
            <person name="Saunders A.M."/>
            <person name="Kristiansen R."/>
            <person name="Stokholm-Bjerregaard M."/>
            <person name="Nielsen K.L."/>
            <person name="Nielsen P.H."/>
        </authorList>
    </citation>
    <scope>NUCLEOTIDE SEQUENCE [LARGE SCALE GENOMIC DNA]</scope>
    <source>
        <strain evidence="1 2">Run_B_J11</strain>
    </source>
</reference>
<dbReference type="Proteomes" id="UP000019184">
    <property type="component" value="Unassembled WGS sequence"/>
</dbReference>
<dbReference type="NCBIfam" id="NF047389">
    <property type="entry name" value="ATPase_Sll1717"/>
    <property type="match status" value="1"/>
</dbReference>
<organism evidence="1 2">
    <name type="scientific">Candidatus Contendobacter odensis Run_B_J11</name>
    <dbReference type="NCBI Taxonomy" id="1400861"/>
    <lineage>
        <taxon>Bacteria</taxon>
        <taxon>Pseudomonadati</taxon>
        <taxon>Pseudomonadota</taxon>
        <taxon>Gammaproteobacteria</taxon>
        <taxon>Candidatus Competibacteraceae</taxon>
        <taxon>Candidatus Contendibacter</taxon>
    </lineage>
</organism>
<comment type="caution">
    <text evidence="1">The sequence shown here is derived from an EMBL/GenBank/DDBJ whole genome shotgun (WGS) entry which is preliminary data.</text>
</comment>
<sequence>MVGRKGSGKTALFAQLRDYVRKNKKNIVIDLKPEGYKLLKFKETVLSLLTEGTVYHVITAFWEYLLLLEVCYKLLEKDKVPHTRDHRLYEPYRRLSELYESDEYVGEGDFSERMTKLISEITDNYNATCKDPHKSVLQQADITNLLYCHDVAKLRSQVENYLKFKDSLWLLFDNLDKGWPTHGVQKEDLIIIRSLLEATRKIERDLRKSNIDCHTIVFLRNDIYELLVDETPDRGKEAKVLLDWTDPDLLRELVRKRLLYSGVANNDSSFDNVWPKLCITHIQGEESSQHLIERSLMRPRCLLDILQHSKSYAVNLGHDRITEDDISKGLSQYSTDLLVDISYEIRDVFPEANDILYAFIGSKRRLTIEEVKTFLLEFDIQESNTDHIINLLFWYGFLGVVNQKNEVKYIYNFNYDIKLLRGLTKKIGMSNLIVEINSAFWPALDISKVSD</sequence>
<name>A0A7U7GA73_9GAMM</name>
<dbReference type="OrthoDB" id="100386at2"/>
<dbReference type="AlphaFoldDB" id="A0A7U7GA73"/>
<evidence type="ECO:0000313" key="2">
    <source>
        <dbReference type="Proteomes" id="UP000019184"/>
    </source>
</evidence>
<accession>A0A7U7GA73</accession>
<protein>
    <submittedName>
        <fullName evidence="1">Uncharacterized protein</fullName>
    </submittedName>
</protein>
<dbReference type="InterPro" id="IPR027417">
    <property type="entry name" value="P-loop_NTPase"/>
</dbReference>
<dbReference type="EMBL" id="CBTK010000048">
    <property type="protein sequence ID" value="CDH44031.1"/>
    <property type="molecule type" value="Genomic_DNA"/>
</dbReference>
<gene>
    <name evidence="1" type="ORF">BN874_1410019</name>
</gene>
<dbReference type="InterPro" id="IPR059206">
    <property type="entry name" value="Sll1717-like"/>
</dbReference>
<proteinExistence type="predicted"/>
<dbReference type="SUPFAM" id="SSF52540">
    <property type="entry name" value="P-loop containing nucleoside triphosphate hydrolases"/>
    <property type="match status" value="1"/>
</dbReference>
<evidence type="ECO:0000313" key="1">
    <source>
        <dbReference type="EMBL" id="CDH44031.1"/>
    </source>
</evidence>